<dbReference type="InterPro" id="IPR001353">
    <property type="entry name" value="Proteasome_sua/b"/>
</dbReference>
<dbReference type="AlphaFoldDB" id="M3YEC5"/>
<dbReference type="InterPro" id="IPR023333">
    <property type="entry name" value="Proteasome_suB-type"/>
</dbReference>
<dbReference type="Pfam" id="PF00227">
    <property type="entry name" value="Proteasome"/>
    <property type="match status" value="1"/>
</dbReference>
<dbReference type="GeneTree" id="ENSGT00550000074820"/>
<proteinExistence type="predicted"/>
<dbReference type="Gene3D" id="3.60.20.10">
    <property type="entry name" value="Glutamine Phosphoribosylpyrophosphate, subunit 1, domain 1"/>
    <property type="match status" value="1"/>
</dbReference>
<dbReference type="eggNOG" id="KOG0180">
    <property type="taxonomic scope" value="Eukaryota"/>
</dbReference>
<dbReference type="GO" id="GO:0005737">
    <property type="term" value="C:cytoplasm"/>
    <property type="evidence" value="ECO:0007669"/>
    <property type="project" value="TreeGrafter"/>
</dbReference>
<reference evidence="1" key="1">
    <citation type="submission" date="2024-06" db="UniProtKB">
        <authorList>
            <consortium name="Ensembl"/>
        </authorList>
    </citation>
    <scope>IDENTIFICATION</scope>
</reference>
<dbReference type="EMBL" id="AEYP01034110">
    <property type="status" value="NOT_ANNOTATED_CDS"/>
    <property type="molecule type" value="Genomic_DNA"/>
</dbReference>
<accession>M3YEC5</accession>
<dbReference type="PANTHER" id="PTHR32194:SF10">
    <property type="entry name" value="PROTEASOME SUBUNIT BETA TYPE-3"/>
    <property type="match status" value="1"/>
</dbReference>
<dbReference type="GO" id="GO:0005839">
    <property type="term" value="C:proteasome core complex"/>
    <property type="evidence" value="ECO:0007669"/>
    <property type="project" value="InterPro"/>
</dbReference>
<dbReference type="InterPro" id="IPR029055">
    <property type="entry name" value="Ntn_hydrolases_N"/>
</dbReference>
<protein>
    <submittedName>
        <fullName evidence="1">Uncharacterized protein</fullName>
    </submittedName>
</protein>
<dbReference type="InParanoid" id="M3YEC5"/>
<organism evidence="1">
    <name type="scientific">Mustela putorius furo</name>
    <name type="common">European domestic ferret</name>
    <name type="synonym">Mustela furo</name>
    <dbReference type="NCBI Taxonomy" id="9669"/>
    <lineage>
        <taxon>Eukaryota</taxon>
        <taxon>Metazoa</taxon>
        <taxon>Chordata</taxon>
        <taxon>Craniata</taxon>
        <taxon>Vertebrata</taxon>
        <taxon>Euteleostomi</taxon>
        <taxon>Mammalia</taxon>
        <taxon>Eutheria</taxon>
        <taxon>Laurasiatheria</taxon>
        <taxon>Carnivora</taxon>
        <taxon>Caniformia</taxon>
        <taxon>Musteloidea</taxon>
        <taxon>Mustelidae</taxon>
        <taxon>Mustelinae</taxon>
        <taxon>Mustela</taxon>
    </lineage>
</organism>
<sequence>MSSMSYNGGDIMTMNGKNCGHCCQKIFPIGDWLYIGLAGLTSNVQTVAQHLQFQPNLYELKEGRQIKSYTFLGMVANVLYERWIGPYYTEPVITGLDLKNLKCLICSPDLICCPMVADNIVISGACSKCVSPLGPDMDLEHLLETISQTMNTVDRDALSGMRFIVHIIEKDRITTRTLRA</sequence>
<dbReference type="STRING" id="9669.ENSMPUP00000009682"/>
<dbReference type="Ensembl" id="ENSMPUT00000009838.1">
    <property type="protein sequence ID" value="ENSMPUP00000009682.1"/>
    <property type="gene ID" value="ENSMPUG00000009757.1"/>
</dbReference>
<dbReference type="HOGENOM" id="CLU_035750_10_0_1"/>
<name>M3YEC5_MUSPF</name>
<dbReference type="GO" id="GO:0051603">
    <property type="term" value="P:proteolysis involved in protein catabolic process"/>
    <property type="evidence" value="ECO:0007669"/>
    <property type="project" value="InterPro"/>
</dbReference>
<dbReference type="PANTHER" id="PTHR32194">
    <property type="entry name" value="METALLOPROTEASE TLDD"/>
    <property type="match status" value="1"/>
</dbReference>
<evidence type="ECO:0000313" key="1">
    <source>
        <dbReference type="Ensembl" id="ENSMPUP00000009682.1"/>
    </source>
</evidence>
<dbReference type="SUPFAM" id="SSF56235">
    <property type="entry name" value="N-terminal nucleophile aminohydrolases (Ntn hydrolases)"/>
    <property type="match status" value="1"/>
</dbReference>
<dbReference type="OMA" id="KYKITER"/>